<organism evidence="3 4">
    <name type="scientific">Fasciolopsis buskii</name>
    <dbReference type="NCBI Taxonomy" id="27845"/>
    <lineage>
        <taxon>Eukaryota</taxon>
        <taxon>Metazoa</taxon>
        <taxon>Spiralia</taxon>
        <taxon>Lophotrochozoa</taxon>
        <taxon>Platyhelminthes</taxon>
        <taxon>Trematoda</taxon>
        <taxon>Digenea</taxon>
        <taxon>Plagiorchiida</taxon>
        <taxon>Echinostomata</taxon>
        <taxon>Echinostomatoidea</taxon>
        <taxon>Fasciolidae</taxon>
        <taxon>Fasciolopsis</taxon>
    </lineage>
</organism>
<name>A0A8E0RMN4_9TREM</name>
<dbReference type="AlphaFoldDB" id="A0A8E0RMN4"/>
<feature type="region of interest" description="Disordered" evidence="2">
    <location>
        <begin position="332"/>
        <end position="393"/>
    </location>
</feature>
<reference evidence="3" key="1">
    <citation type="submission" date="2019-05" db="EMBL/GenBank/DDBJ databases">
        <title>Annotation for the trematode Fasciolopsis buski.</title>
        <authorList>
            <person name="Choi Y.-J."/>
        </authorList>
    </citation>
    <scope>NUCLEOTIDE SEQUENCE</scope>
    <source>
        <strain evidence="3">HT</strain>
        <tissue evidence="3">Whole worm</tissue>
    </source>
</reference>
<evidence type="ECO:0000313" key="4">
    <source>
        <dbReference type="Proteomes" id="UP000728185"/>
    </source>
</evidence>
<feature type="compositionally biased region" description="Basic and acidic residues" evidence="2">
    <location>
        <begin position="347"/>
        <end position="357"/>
    </location>
</feature>
<comment type="caution">
    <text evidence="3">The sequence shown here is derived from an EMBL/GenBank/DDBJ whole genome shotgun (WGS) entry which is preliminary data.</text>
</comment>
<keyword evidence="4" id="KW-1185">Reference proteome</keyword>
<keyword evidence="1" id="KW-0175">Coiled coil</keyword>
<proteinExistence type="predicted"/>
<dbReference type="Proteomes" id="UP000728185">
    <property type="component" value="Unassembled WGS sequence"/>
</dbReference>
<sequence length="526" mass="59091">MTQDNDKMRQQNESQCRIAELEAHLQSTSAELDRKQRELNCFQREAEKLRATLEQFEKEQPQIASSQAAASHACDCMSVSCQQRLDELNSIVLVLQKQLTDAGLEPHVSSRFEQIGDNSKHICLRRPFSPITSNTEKQVPAEHIPTDGDHKLDEDEDDPSGRIAYLSRRLNSARQLLLEIGNEKLRQDKLISRLQATSDITKNSFPFQREQSTLNEQCRSLREQLEKQNQLHSAELVRRDDEIQRLHQRVNNLIGEIDNLTAARSSLLSEVDKAREHISRLQWEHTEVYEKMNKELREKQRIIQQLQIALATFEVRDVTQFSLPDEAHMVDISSMHDDGNPINGESALREPDSKDNGSGDEEAVLRHQLLSLSRLSQEPSHKKTTPIGDTSPKQAFVLAEMRVEDSSGKKQSFETDTYTLADKMVIGSGINCPGSKTDNTPEDTNTASLASENVSSFDVTKEVGDQLSSLSGADLYANLPTVSTPPHIPDSPNFSNGVGPIGKGIPPRLCIFSSYDIHFACLFLIV</sequence>
<feature type="coiled-coil region" evidence="1">
    <location>
        <begin position="18"/>
        <end position="59"/>
    </location>
</feature>
<feature type="coiled-coil region" evidence="1">
    <location>
        <begin position="211"/>
        <end position="316"/>
    </location>
</feature>
<evidence type="ECO:0000313" key="3">
    <source>
        <dbReference type="EMBL" id="KAA0186432.1"/>
    </source>
</evidence>
<feature type="compositionally biased region" description="Low complexity" evidence="2">
    <location>
        <begin position="366"/>
        <end position="377"/>
    </location>
</feature>
<feature type="region of interest" description="Disordered" evidence="2">
    <location>
        <begin position="135"/>
        <end position="157"/>
    </location>
</feature>
<dbReference type="OrthoDB" id="10645449at2759"/>
<evidence type="ECO:0000256" key="1">
    <source>
        <dbReference type="SAM" id="Coils"/>
    </source>
</evidence>
<feature type="compositionally biased region" description="Basic and acidic residues" evidence="2">
    <location>
        <begin position="144"/>
        <end position="153"/>
    </location>
</feature>
<evidence type="ECO:0000256" key="2">
    <source>
        <dbReference type="SAM" id="MobiDB-lite"/>
    </source>
</evidence>
<dbReference type="EMBL" id="LUCM01009760">
    <property type="protein sequence ID" value="KAA0186432.1"/>
    <property type="molecule type" value="Genomic_DNA"/>
</dbReference>
<gene>
    <name evidence="3" type="ORF">FBUS_10405</name>
</gene>
<accession>A0A8E0RMN4</accession>
<protein>
    <submittedName>
        <fullName evidence="3">Uncharacterized protein</fullName>
    </submittedName>
</protein>